<protein>
    <submittedName>
        <fullName evidence="1">Uncharacterized protein</fullName>
    </submittedName>
</protein>
<comment type="caution">
    <text evidence="1">The sequence shown here is derived from an EMBL/GenBank/DDBJ whole genome shotgun (WGS) entry which is preliminary data.</text>
</comment>
<dbReference type="RefSeq" id="WP_184882330.1">
    <property type="nucleotide sequence ID" value="NZ_BOOV01000033.1"/>
</dbReference>
<accession>A0A7W7D929</accession>
<proteinExistence type="predicted"/>
<name>A0A7W7D929_9ACTN</name>
<dbReference type="AlphaFoldDB" id="A0A7W7D929"/>
<sequence length="102" mass="11376">MIGCIVAYLRMILARRPSADRFRPHLTTTPTRTPDFEAAMRTICRGLETDDLIRRRDRGFELGGVLPAPMAAIDAVLRERGVQICPCGASPNRPHTRTCKEA</sequence>
<dbReference type="EMBL" id="JACHND010000001">
    <property type="protein sequence ID" value="MBB4702512.1"/>
    <property type="molecule type" value="Genomic_DNA"/>
</dbReference>
<keyword evidence="2" id="KW-1185">Reference proteome</keyword>
<organism evidence="1 2">
    <name type="scientific">Sphaerisporangium siamense</name>
    <dbReference type="NCBI Taxonomy" id="795645"/>
    <lineage>
        <taxon>Bacteria</taxon>
        <taxon>Bacillati</taxon>
        <taxon>Actinomycetota</taxon>
        <taxon>Actinomycetes</taxon>
        <taxon>Streptosporangiales</taxon>
        <taxon>Streptosporangiaceae</taxon>
        <taxon>Sphaerisporangium</taxon>
    </lineage>
</organism>
<reference evidence="1 2" key="1">
    <citation type="submission" date="2020-08" db="EMBL/GenBank/DDBJ databases">
        <title>Sequencing the genomes of 1000 actinobacteria strains.</title>
        <authorList>
            <person name="Klenk H.-P."/>
        </authorList>
    </citation>
    <scope>NUCLEOTIDE SEQUENCE [LARGE SCALE GENOMIC DNA]</scope>
    <source>
        <strain evidence="1 2">DSM 45784</strain>
    </source>
</reference>
<dbReference type="Proteomes" id="UP000542210">
    <property type="component" value="Unassembled WGS sequence"/>
</dbReference>
<evidence type="ECO:0000313" key="2">
    <source>
        <dbReference type="Proteomes" id="UP000542210"/>
    </source>
</evidence>
<gene>
    <name evidence="1" type="ORF">BJ982_004056</name>
</gene>
<evidence type="ECO:0000313" key="1">
    <source>
        <dbReference type="EMBL" id="MBB4702512.1"/>
    </source>
</evidence>